<dbReference type="GO" id="GO:0003677">
    <property type="term" value="F:DNA binding"/>
    <property type="evidence" value="ECO:0007669"/>
    <property type="project" value="InterPro"/>
</dbReference>
<proteinExistence type="predicted"/>
<dbReference type="AlphaFoldDB" id="A0A7W3Y797"/>
<dbReference type="GO" id="GO:0006313">
    <property type="term" value="P:DNA transposition"/>
    <property type="evidence" value="ECO:0007669"/>
    <property type="project" value="InterPro"/>
</dbReference>
<dbReference type="GO" id="GO:0004803">
    <property type="term" value="F:transposase activity"/>
    <property type="evidence" value="ECO:0007669"/>
    <property type="project" value="InterPro"/>
</dbReference>
<name>A0A7W3Y797_9GAMM</name>
<keyword evidence="3" id="KW-1185">Reference proteome</keyword>
<evidence type="ECO:0000259" key="1">
    <source>
        <dbReference type="SMART" id="SM01321"/>
    </source>
</evidence>
<dbReference type="InterPro" id="IPR036515">
    <property type="entry name" value="Transposase_17_sf"/>
</dbReference>
<sequence length="232" mass="26552">MPRRARLELPGIPMHITQRGVNRCAIFIDDEDRHHFRRLLRDAAQAHHVAVHAFVLMDNHVHLLLTGARAGDVSLVMRRVGQSYVQAFNARHGRSGTLWQGRFKSCLVDSDRYLLTVIRYIELNPVRAAMVESPDAYRWSSVHTHLGRARDPLITLHASYRALADTREGRASAYRVWLQEGVDPDDLASIRQHLAQERALGYPRFQRMVAEALNRPVTCRPRGRPTTGREET</sequence>
<dbReference type="Pfam" id="PF01797">
    <property type="entry name" value="Y1_Tnp"/>
    <property type="match status" value="1"/>
</dbReference>
<dbReference type="PANTHER" id="PTHR34322">
    <property type="entry name" value="TRANSPOSASE, Y1_TNP DOMAIN-CONTAINING"/>
    <property type="match status" value="1"/>
</dbReference>
<dbReference type="SMART" id="SM01321">
    <property type="entry name" value="Y1_Tnp"/>
    <property type="match status" value="1"/>
</dbReference>
<dbReference type="Proteomes" id="UP000523196">
    <property type="component" value="Unassembled WGS sequence"/>
</dbReference>
<dbReference type="SUPFAM" id="SSF143422">
    <property type="entry name" value="Transposase IS200-like"/>
    <property type="match status" value="1"/>
</dbReference>
<feature type="domain" description="Transposase IS200-like" evidence="1">
    <location>
        <begin position="9"/>
        <end position="124"/>
    </location>
</feature>
<gene>
    <name evidence="2" type="ORF">H4F98_15350</name>
</gene>
<organism evidence="2 3">
    <name type="scientific">Marilutibacter spongiae</name>
    <dbReference type="NCBI Taxonomy" id="2025720"/>
    <lineage>
        <taxon>Bacteria</taxon>
        <taxon>Pseudomonadati</taxon>
        <taxon>Pseudomonadota</taxon>
        <taxon>Gammaproteobacteria</taxon>
        <taxon>Lysobacterales</taxon>
        <taxon>Lysobacteraceae</taxon>
        <taxon>Marilutibacter</taxon>
    </lineage>
</organism>
<comment type="caution">
    <text evidence="2">The sequence shown here is derived from an EMBL/GenBank/DDBJ whole genome shotgun (WGS) entry which is preliminary data.</text>
</comment>
<evidence type="ECO:0000313" key="3">
    <source>
        <dbReference type="Proteomes" id="UP000523196"/>
    </source>
</evidence>
<reference evidence="2 3" key="1">
    <citation type="submission" date="2020-08" db="EMBL/GenBank/DDBJ databases">
        <authorList>
            <person name="Xu S."/>
            <person name="Li A."/>
        </authorList>
    </citation>
    <scope>NUCLEOTIDE SEQUENCE [LARGE SCALE GENOMIC DNA]</scope>
    <source>
        <strain evidence="2 3">119BY6-57</strain>
    </source>
</reference>
<dbReference type="InterPro" id="IPR002686">
    <property type="entry name" value="Transposase_17"/>
</dbReference>
<dbReference type="Gene3D" id="3.30.70.1290">
    <property type="entry name" value="Transposase IS200-like"/>
    <property type="match status" value="1"/>
</dbReference>
<protein>
    <submittedName>
        <fullName evidence="2">Transposase</fullName>
    </submittedName>
</protein>
<dbReference type="EMBL" id="JACHTF010000021">
    <property type="protein sequence ID" value="MBB1061949.1"/>
    <property type="molecule type" value="Genomic_DNA"/>
</dbReference>
<dbReference type="PANTHER" id="PTHR34322:SF2">
    <property type="entry name" value="TRANSPOSASE IS200-LIKE DOMAIN-CONTAINING PROTEIN"/>
    <property type="match status" value="1"/>
</dbReference>
<accession>A0A7W3Y797</accession>
<dbReference type="RefSeq" id="WP_182688712.1">
    <property type="nucleotide sequence ID" value="NZ_JACHTF010000021.1"/>
</dbReference>
<evidence type="ECO:0000313" key="2">
    <source>
        <dbReference type="EMBL" id="MBB1061949.1"/>
    </source>
</evidence>
<dbReference type="NCBIfam" id="NF047646">
    <property type="entry name" value="REP_Tyr_transpos"/>
    <property type="match status" value="1"/>
</dbReference>